<dbReference type="Pfam" id="PF01022">
    <property type="entry name" value="HTH_5"/>
    <property type="match status" value="1"/>
</dbReference>
<proteinExistence type="predicted"/>
<feature type="domain" description="HTH arsR-type" evidence="4">
    <location>
        <begin position="21"/>
        <end position="114"/>
    </location>
</feature>
<dbReference type="InterPro" id="IPR011991">
    <property type="entry name" value="ArsR-like_HTH"/>
</dbReference>
<reference evidence="5 6" key="1">
    <citation type="submission" date="2017-09" db="EMBL/GenBank/DDBJ databases">
        <title>Depth-based differentiation of microbial function through sediment-hosted aquifers and enrichment of novel symbionts in the deep terrestrial subsurface.</title>
        <authorList>
            <person name="Probst A.J."/>
            <person name="Ladd B."/>
            <person name="Jarett J.K."/>
            <person name="Geller-Mcgrath D.E."/>
            <person name="Sieber C.M."/>
            <person name="Emerson J.B."/>
            <person name="Anantharaman K."/>
            <person name="Thomas B.C."/>
            <person name="Malmstrom R."/>
            <person name="Stieglmeier M."/>
            <person name="Klingl A."/>
            <person name="Woyke T."/>
            <person name="Ryan C.M."/>
            <person name="Banfield J.F."/>
        </authorList>
    </citation>
    <scope>NUCLEOTIDE SEQUENCE [LARGE SCALE GENOMIC DNA]</scope>
    <source>
        <strain evidence="5">CG11_big_fil_rev_8_21_14_0_20_40_15</strain>
    </source>
</reference>
<dbReference type="PANTHER" id="PTHR43132">
    <property type="entry name" value="ARSENICAL RESISTANCE OPERON REPRESSOR ARSR-RELATED"/>
    <property type="match status" value="1"/>
</dbReference>
<keyword evidence="2" id="KW-0238">DNA-binding</keyword>
<evidence type="ECO:0000256" key="1">
    <source>
        <dbReference type="ARBA" id="ARBA00023015"/>
    </source>
</evidence>
<gene>
    <name evidence="5" type="ORF">COV84_04515</name>
</gene>
<evidence type="ECO:0000313" key="5">
    <source>
        <dbReference type="EMBL" id="PIQ74828.1"/>
    </source>
</evidence>
<name>A0A2H0KRQ5_9BACT</name>
<dbReference type="Gene3D" id="1.10.10.10">
    <property type="entry name" value="Winged helix-like DNA-binding domain superfamily/Winged helix DNA-binding domain"/>
    <property type="match status" value="1"/>
</dbReference>
<evidence type="ECO:0000259" key="4">
    <source>
        <dbReference type="PROSITE" id="PS50987"/>
    </source>
</evidence>
<dbReference type="CDD" id="cd00090">
    <property type="entry name" value="HTH_ARSR"/>
    <property type="match status" value="1"/>
</dbReference>
<dbReference type="SUPFAM" id="SSF46785">
    <property type="entry name" value="Winged helix' DNA-binding domain"/>
    <property type="match status" value="1"/>
</dbReference>
<dbReference type="NCBIfam" id="NF033788">
    <property type="entry name" value="HTH_metalloreg"/>
    <property type="match status" value="1"/>
</dbReference>
<dbReference type="PRINTS" id="PR00778">
    <property type="entry name" value="HTHARSR"/>
</dbReference>
<dbReference type="GO" id="GO:0003700">
    <property type="term" value="F:DNA-binding transcription factor activity"/>
    <property type="evidence" value="ECO:0007669"/>
    <property type="project" value="InterPro"/>
</dbReference>
<dbReference type="SMART" id="SM00418">
    <property type="entry name" value="HTH_ARSR"/>
    <property type="match status" value="1"/>
</dbReference>
<dbReference type="Proteomes" id="UP000229317">
    <property type="component" value="Unassembled WGS sequence"/>
</dbReference>
<dbReference type="PANTHER" id="PTHR43132:SF2">
    <property type="entry name" value="ARSENICAL RESISTANCE OPERON REPRESSOR ARSR-RELATED"/>
    <property type="match status" value="1"/>
</dbReference>
<evidence type="ECO:0000256" key="3">
    <source>
        <dbReference type="ARBA" id="ARBA00023163"/>
    </source>
</evidence>
<dbReference type="InterPro" id="IPR051011">
    <property type="entry name" value="Metal_resp_trans_reg"/>
</dbReference>
<organism evidence="5 6">
    <name type="scientific">Candidatus Portnoybacteria bacterium CG11_big_fil_rev_8_21_14_0_20_40_15</name>
    <dbReference type="NCBI Taxonomy" id="1974817"/>
    <lineage>
        <taxon>Bacteria</taxon>
        <taxon>Candidatus Portnoyibacteriota</taxon>
    </lineage>
</organism>
<dbReference type="GO" id="GO:0003677">
    <property type="term" value="F:DNA binding"/>
    <property type="evidence" value="ECO:0007669"/>
    <property type="project" value="UniProtKB-KW"/>
</dbReference>
<evidence type="ECO:0000313" key="6">
    <source>
        <dbReference type="Proteomes" id="UP000229317"/>
    </source>
</evidence>
<dbReference type="EMBL" id="PCVO01000068">
    <property type="protein sequence ID" value="PIQ74828.1"/>
    <property type="molecule type" value="Genomic_DNA"/>
</dbReference>
<keyword evidence="3" id="KW-0804">Transcription</keyword>
<comment type="caution">
    <text evidence="5">The sequence shown here is derived from an EMBL/GenBank/DDBJ whole genome shotgun (WGS) entry which is preliminary data.</text>
</comment>
<dbReference type="InterPro" id="IPR001845">
    <property type="entry name" value="HTH_ArsR_DNA-bd_dom"/>
</dbReference>
<evidence type="ECO:0000256" key="2">
    <source>
        <dbReference type="ARBA" id="ARBA00023125"/>
    </source>
</evidence>
<sequence>MAKVRKKISNGVKPRCRKDKKSVANLSQTVEFLKIISEENRLKILCLLREEEKCVCDIWQYLDLAQNLTSHHLKVLKDFGLVSSRQEGLKVIYSINKKVAKRFSKLLNNYLNSYGK</sequence>
<protein>
    <submittedName>
        <fullName evidence="5">Transcriptional regulator</fullName>
    </submittedName>
</protein>
<dbReference type="InterPro" id="IPR036390">
    <property type="entry name" value="WH_DNA-bd_sf"/>
</dbReference>
<accession>A0A2H0KRQ5</accession>
<dbReference type="InterPro" id="IPR036388">
    <property type="entry name" value="WH-like_DNA-bd_sf"/>
</dbReference>
<dbReference type="AlphaFoldDB" id="A0A2H0KRQ5"/>
<keyword evidence="1" id="KW-0805">Transcription regulation</keyword>
<dbReference type="PROSITE" id="PS50987">
    <property type="entry name" value="HTH_ARSR_2"/>
    <property type="match status" value="1"/>
</dbReference>